<dbReference type="SMART" id="SM00567">
    <property type="entry name" value="EZ_HEAT"/>
    <property type="match status" value="3"/>
</dbReference>
<dbReference type="PANTHER" id="PTHR12697">
    <property type="entry name" value="PBS LYASE HEAT-LIKE PROTEIN"/>
    <property type="match status" value="1"/>
</dbReference>
<evidence type="ECO:0000313" key="2">
    <source>
        <dbReference type="Proteomes" id="UP000294937"/>
    </source>
</evidence>
<dbReference type="OrthoDB" id="1784688at2"/>
<dbReference type="Proteomes" id="UP000294937">
    <property type="component" value="Unassembled WGS sequence"/>
</dbReference>
<proteinExistence type="predicted"/>
<evidence type="ECO:0000313" key="1">
    <source>
        <dbReference type="EMBL" id="TCS96413.1"/>
    </source>
</evidence>
<dbReference type="InterPro" id="IPR004155">
    <property type="entry name" value="PBS_lyase_HEAT"/>
</dbReference>
<organism evidence="1 2">
    <name type="scientific">Hazenella coriacea</name>
    <dbReference type="NCBI Taxonomy" id="1179467"/>
    <lineage>
        <taxon>Bacteria</taxon>
        <taxon>Bacillati</taxon>
        <taxon>Bacillota</taxon>
        <taxon>Bacilli</taxon>
        <taxon>Bacillales</taxon>
        <taxon>Thermoactinomycetaceae</taxon>
        <taxon>Hazenella</taxon>
    </lineage>
</organism>
<protein>
    <submittedName>
        <fullName evidence="1">HEAT repeat protein</fullName>
    </submittedName>
</protein>
<dbReference type="Pfam" id="PF13646">
    <property type="entry name" value="HEAT_2"/>
    <property type="match status" value="1"/>
</dbReference>
<dbReference type="RefSeq" id="WP_131922835.1">
    <property type="nucleotide sequence ID" value="NZ_SMAG01000001.1"/>
</dbReference>
<reference evidence="1 2" key="1">
    <citation type="submission" date="2019-03" db="EMBL/GenBank/DDBJ databases">
        <title>Genomic Encyclopedia of Type Strains, Phase IV (KMG-IV): sequencing the most valuable type-strain genomes for metagenomic binning, comparative biology and taxonomic classification.</title>
        <authorList>
            <person name="Goeker M."/>
        </authorList>
    </citation>
    <scope>NUCLEOTIDE SEQUENCE [LARGE SCALE GENOMIC DNA]</scope>
    <source>
        <strain evidence="1 2">DSM 45707</strain>
    </source>
</reference>
<keyword evidence="2" id="KW-1185">Reference proteome</keyword>
<comment type="caution">
    <text evidence="1">The sequence shown here is derived from an EMBL/GenBank/DDBJ whole genome shotgun (WGS) entry which is preliminary data.</text>
</comment>
<dbReference type="GO" id="GO:0016491">
    <property type="term" value="F:oxidoreductase activity"/>
    <property type="evidence" value="ECO:0007669"/>
    <property type="project" value="TreeGrafter"/>
</dbReference>
<dbReference type="InterPro" id="IPR011989">
    <property type="entry name" value="ARM-like"/>
</dbReference>
<sequence>MNNLETIRIQIQELQRQGTGKALHTLLEMLNSGNEETMIEVIEALPSFAPNPTIKAKLIRLSKHGNQVIRFHAVSSLYFFKDEEIEQVMIQALQDPDPLVQVEAVENLGFFRSYRSIPNLLPLLLHQDELLRGEVALAIGRMGDMRIVPVLEKLLLKEQSDTVRVRYYACLYLLDQQNYFQPLLGMLHSPEYKTRRATANLLSEFVHEKDVEWVSLALRARLRHERTGKVRTALENALEEIESKFGKQYG</sequence>
<dbReference type="AlphaFoldDB" id="A0A4R3L9B6"/>
<dbReference type="Gene3D" id="1.25.10.10">
    <property type="entry name" value="Leucine-rich Repeat Variant"/>
    <property type="match status" value="1"/>
</dbReference>
<dbReference type="SUPFAM" id="SSF48371">
    <property type="entry name" value="ARM repeat"/>
    <property type="match status" value="1"/>
</dbReference>
<accession>A0A4R3L9B6</accession>
<dbReference type="EMBL" id="SMAG01000001">
    <property type="protein sequence ID" value="TCS96413.1"/>
    <property type="molecule type" value="Genomic_DNA"/>
</dbReference>
<name>A0A4R3L9B6_9BACL</name>
<gene>
    <name evidence="1" type="ORF">EDD58_10144</name>
</gene>
<dbReference type="InterPro" id="IPR016024">
    <property type="entry name" value="ARM-type_fold"/>
</dbReference>
<dbReference type="PANTHER" id="PTHR12697:SF5">
    <property type="entry name" value="DEOXYHYPUSINE HYDROXYLASE"/>
    <property type="match status" value="1"/>
</dbReference>